<evidence type="ECO:0000256" key="3">
    <source>
        <dbReference type="ARBA" id="ARBA00022448"/>
    </source>
</evidence>
<feature type="transmembrane region" description="Helical" evidence="8">
    <location>
        <begin position="306"/>
        <end position="324"/>
    </location>
</feature>
<dbReference type="GO" id="GO:0140359">
    <property type="term" value="F:ABC-type transporter activity"/>
    <property type="evidence" value="ECO:0007669"/>
    <property type="project" value="InterPro"/>
</dbReference>
<evidence type="ECO:0000256" key="2">
    <source>
        <dbReference type="ARBA" id="ARBA00007783"/>
    </source>
</evidence>
<reference evidence="10" key="1">
    <citation type="submission" date="2020-07" db="EMBL/GenBank/DDBJ databases">
        <title>Vallitalea pronyensis genome.</title>
        <authorList>
            <person name="Postec A."/>
        </authorList>
    </citation>
    <scope>NUCLEOTIDE SEQUENCE</scope>
    <source>
        <strain evidence="10">FatNI3</strain>
    </source>
</reference>
<feature type="domain" description="ABC transmembrane type-2" evidence="9">
    <location>
        <begin position="156"/>
        <end position="386"/>
    </location>
</feature>
<dbReference type="InterPro" id="IPR051449">
    <property type="entry name" value="ABC-2_transporter_component"/>
</dbReference>
<keyword evidence="7 8" id="KW-0472">Membrane</keyword>
<dbReference type="PROSITE" id="PS51012">
    <property type="entry name" value="ABC_TM2"/>
    <property type="match status" value="1"/>
</dbReference>
<evidence type="ECO:0000256" key="4">
    <source>
        <dbReference type="ARBA" id="ARBA00022475"/>
    </source>
</evidence>
<evidence type="ECO:0000256" key="7">
    <source>
        <dbReference type="ARBA" id="ARBA00023136"/>
    </source>
</evidence>
<evidence type="ECO:0000259" key="9">
    <source>
        <dbReference type="PROSITE" id="PS51012"/>
    </source>
</evidence>
<feature type="transmembrane region" description="Helical" evidence="8">
    <location>
        <begin position="237"/>
        <end position="258"/>
    </location>
</feature>
<keyword evidence="6 8" id="KW-1133">Transmembrane helix</keyword>
<dbReference type="PANTHER" id="PTHR30294">
    <property type="entry name" value="MEMBRANE COMPONENT OF ABC TRANSPORTER YHHJ-RELATED"/>
    <property type="match status" value="1"/>
</dbReference>
<keyword evidence="5 8" id="KW-0812">Transmembrane</keyword>
<dbReference type="InterPro" id="IPR013525">
    <property type="entry name" value="ABC2_TM"/>
</dbReference>
<evidence type="ECO:0000313" key="10">
    <source>
        <dbReference type="EMBL" id="QUI25187.1"/>
    </source>
</evidence>
<comment type="similarity">
    <text evidence="2">Belongs to the ABC-2 integral membrane protein family.</text>
</comment>
<keyword evidence="3" id="KW-0813">Transport</keyword>
<dbReference type="KEGG" id="vpy:HZI73_24095"/>
<evidence type="ECO:0000256" key="1">
    <source>
        <dbReference type="ARBA" id="ARBA00004651"/>
    </source>
</evidence>
<feature type="transmembrane region" description="Helical" evidence="8">
    <location>
        <begin position="196"/>
        <end position="216"/>
    </location>
</feature>
<organism evidence="10 11">
    <name type="scientific">Vallitalea pronyensis</name>
    <dbReference type="NCBI Taxonomy" id="1348613"/>
    <lineage>
        <taxon>Bacteria</taxon>
        <taxon>Bacillati</taxon>
        <taxon>Bacillota</taxon>
        <taxon>Clostridia</taxon>
        <taxon>Lachnospirales</taxon>
        <taxon>Vallitaleaceae</taxon>
        <taxon>Vallitalea</taxon>
    </lineage>
</organism>
<comment type="subcellular location">
    <subcellularLocation>
        <location evidence="1">Cell membrane</location>
        <topology evidence="1">Multi-pass membrane protein</topology>
    </subcellularLocation>
</comment>
<evidence type="ECO:0000313" key="11">
    <source>
        <dbReference type="Proteomes" id="UP000683246"/>
    </source>
</evidence>
<dbReference type="AlphaFoldDB" id="A0A8J8MNI4"/>
<dbReference type="Proteomes" id="UP000683246">
    <property type="component" value="Chromosome"/>
</dbReference>
<gene>
    <name evidence="10" type="ORF">HZI73_24095</name>
</gene>
<dbReference type="EMBL" id="CP058649">
    <property type="protein sequence ID" value="QUI25187.1"/>
    <property type="molecule type" value="Genomic_DNA"/>
</dbReference>
<evidence type="ECO:0000256" key="6">
    <source>
        <dbReference type="ARBA" id="ARBA00022989"/>
    </source>
</evidence>
<evidence type="ECO:0000256" key="5">
    <source>
        <dbReference type="ARBA" id="ARBA00022692"/>
    </source>
</evidence>
<keyword evidence="11" id="KW-1185">Reference proteome</keyword>
<dbReference type="GO" id="GO:0005886">
    <property type="term" value="C:plasma membrane"/>
    <property type="evidence" value="ECO:0007669"/>
    <property type="project" value="UniProtKB-SubCell"/>
</dbReference>
<dbReference type="RefSeq" id="WP_212695886.1">
    <property type="nucleotide sequence ID" value="NZ_CP058649.1"/>
</dbReference>
<dbReference type="Pfam" id="PF12698">
    <property type="entry name" value="ABC2_membrane_3"/>
    <property type="match status" value="1"/>
</dbReference>
<protein>
    <submittedName>
        <fullName evidence="10">ABC transporter permease</fullName>
    </submittedName>
</protein>
<name>A0A8J8MNI4_9FIRM</name>
<feature type="transmembrane region" description="Helical" evidence="8">
    <location>
        <begin position="361"/>
        <end position="383"/>
    </location>
</feature>
<sequence length="387" mass="42738">MWAMIRVKLLDYKKQLPILLGFVAMMLIFTAIFGIAFSGGQYRPQAYIVNQASNEDAALLIERVQESPLMAFTVLSYDDAVQRLENSKGVGAILIEDTDQFIQVGIISTKPSNETVMLQNILRGQMSTLVNDIQLGDNIYSYLIDKGVAVQKNVLKQEVSGEMNTLRNSKVYYKTQTSFIDGENTNTGYSNLKHSLTGFTIFFSMFLTFFGIGSIVDEKVNFVWQRQLVSPISHLSILAGNLVVALLVGMANVFVMIYGGKFVFKMDWGNSDLGVVLILAAFVFASTCLGLVVASLVKNMQQLSSITPVIIVSTSMLGGCMWPLEMIQSKALLTIANFTPQKWAVEGIEKMIMYGRGFDVAILPIVVLLGMGCVFLAIGTYLVKLQR</sequence>
<keyword evidence="4" id="KW-1003">Cell membrane</keyword>
<evidence type="ECO:0000256" key="8">
    <source>
        <dbReference type="SAM" id="Phobius"/>
    </source>
</evidence>
<accession>A0A8J8MNI4</accession>
<feature type="transmembrane region" description="Helical" evidence="8">
    <location>
        <begin position="273"/>
        <end position="294"/>
    </location>
</feature>
<dbReference type="PANTHER" id="PTHR30294:SF38">
    <property type="entry name" value="TRANSPORT PERMEASE PROTEIN"/>
    <property type="match status" value="1"/>
</dbReference>
<dbReference type="InterPro" id="IPR047817">
    <property type="entry name" value="ABC2_TM_bact-type"/>
</dbReference>
<feature type="transmembrane region" description="Helical" evidence="8">
    <location>
        <begin position="16"/>
        <end position="37"/>
    </location>
</feature>
<proteinExistence type="inferred from homology"/>